<keyword evidence="3 10" id="KW-0256">Endoplasmic reticulum</keyword>
<keyword evidence="10" id="KW-0645">Protease</keyword>
<feature type="transmembrane region" description="Helical" evidence="10">
    <location>
        <begin position="130"/>
        <end position="149"/>
    </location>
</feature>
<keyword evidence="2 10" id="KW-0812">Transmembrane</keyword>
<dbReference type="GO" id="GO:0006509">
    <property type="term" value="P:membrane protein ectodomain proteolysis"/>
    <property type="evidence" value="ECO:0007669"/>
    <property type="project" value="TreeGrafter"/>
</dbReference>
<dbReference type="InterPro" id="IPR001108">
    <property type="entry name" value="Peptidase_A22A"/>
</dbReference>
<feature type="transmembrane region" description="Helical" evidence="10">
    <location>
        <begin position="354"/>
        <end position="375"/>
    </location>
</feature>
<dbReference type="PRINTS" id="PR01072">
    <property type="entry name" value="PRESENILIN"/>
</dbReference>
<proteinExistence type="inferred from homology"/>
<dbReference type="STRING" id="3885.V7CX02"/>
<dbReference type="Proteomes" id="UP000000226">
    <property type="component" value="Chromosome 1"/>
</dbReference>
<dbReference type="InterPro" id="IPR006639">
    <property type="entry name" value="Preselin/SPP"/>
</dbReference>
<gene>
    <name evidence="11" type="ORF">PHAVU_001G107800g</name>
</gene>
<feature type="transmembrane region" description="Helical" evidence="10">
    <location>
        <begin position="67"/>
        <end position="91"/>
    </location>
</feature>
<evidence type="ECO:0000256" key="2">
    <source>
        <dbReference type="ARBA" id="ARBA00022692"/>
    </source>
</evidence>
<dbReference type="GO" id="GO:0005789">
    <property type="term" value="C:endoplasmic reticulum membrane"/>
    <property type="evidence" value="ECO:0007669"/>
    <property type="project" value="UniProtKB-SubCell"/>
</dbReference>
<keyword evidence="7 10" id="KW-0472">Membrane</keyword>
<evidence type="ECO:0000256" key="6">
    <source>
        <dbReference type="ARBA" id="ARBA00023034"/>
    </source>
</evidence>
<evidence type="ECO:0000256" key="5">
    <source>
        <dbReference type="ARBA" id="ARBA00022989"/>
    </source>
</evidence>
<comment type="similarity">
    <text evidence="1 10">Belongs to the peptidase A22A family.</text>
</comment>
<dbReference type="eggNOG" id="KOG2736">
    <property type="taxonomic scope" value="Eukaryota"/>
</dbReference>
<dbReference type="EMBL" id="CM002288">
    <property type="protein sequence ID" value="ESW33903.1"/>
    <property type="molecule type" value="Genomic_DNA"/>
</dbReference>
<evidence type="ECO:0000313" key="12">
    <source>
        <dbReference type="Proteomes" id="UP000000226"/>
    </source>
</evidence>
<comment type="subunit">
    <text evidence="9">Homodimer. Probable component of the gamma-secretase complex, a complex composed of a presenilin homodimer, nicastrin, APH1 and PEN2.</text>
</comment>
<dbReference type="Gene3D" id="1.10.472.100">
    <property type="entry name" value="Presenilin"/>
    <property type="match status" value="1"/>
</dbReference>
<dbReference type="Pfam" id="PF01080">
    <property type="entry name" value="Presenilin"/>
    <property type="match status" value="1"/>
</dbReference>
<dbReference type="GO" id="GO:0007219">
    <property type="term" value="P:Notch signaling pathway"/>
    <property type="evidence" value="ECO:0007669"/>
    <property type="project" value="UniProtKB-KW"/>
</dbReference>
<comment type="function">
    <text evidence="8 10">Probable subunit of the gamma-secretase complex, an endoprotease complex that catalyzes the intramembrane cleavage of integral membrane proteins such as Notch receptors.</text>
</comment>
<dbReference type="PhylomeDB" id="V7CX02"/>
<dbReference type="FunFam" id="1.10.472.100:FF:000002">
    <property type="entry name" value="Presenilin"/>
    <property type="match status" value="1"/>
</dbReference>
<dbReference type="PANTHER" id="PTHR10202">
    <property type="entry name" value="PRESENILIN"/>
    <property type="match status" value="1"/>
</dbReference>
<dbReference type="GO" id="GO:0005798">
    <property type="term" value="C:Golgi-associated vesicle"/>
    <property type="evidence" value="ECO:0007669"/>
    <property type="project" value="UniProtKB-ARBA"/>
</dbReference>
<dbReference type="GO" id="GO:0000139">
    <property type="term" value="C:Golgi membrane"/>
    <property type="evidence" value="ECO:0007669"/>
    <property type="project" value="UniProtKB-SubCell"/>
</dbReference>
<feature type="transmembrane region" description="Helical" evidence="10">
    <location>
        <begin position="12"/>
        <end position="34"/>
    </location>
</feature>
<dbReference type="OMA" id="TTNLMMF"/>
<evidence type="ECO:0000256" key="3">
    <source>
        <dbReference type="ARBA" id="ARBA00022824"/>
    </source>
</evidence>
<dbReference type="PANTHER" id="PTHR10202:SF26">
    <property type="entry name" value="PRESENILIN"/>
    <property type="match status" value="1"/>
</dbReference>
<keyword evidence="12" id="KW-1185">Reference proteome</keyword>
<evidence type="ECO:0000256" key="10">
    <source>
        <dbReference type="RuleBase" id="RU361148"/>
    </source>
</evidence>
<keyword evidence="5 10" id="KW-1133">Transmembrane helix</keyword>
<evidence type="ECO:0000256" key="4">
    <source>
        <dbReference type="ARBA" id="ARBA00022976"/>
    </source>
</evidence>
<comment type="domain">
    <text evidence="10">The PAL motif is required for normal active site conformation.</text>
</comment>
<accession>V7CX02</accession>
<dbReference type="SMR" id="V7CX02"/>
<evidence type="ECO:0000256" key="8">
    <source>
        <dbReference type="ARBA" id="ARBA00059584"/>
    </source>
</evidence>
<keyword evidence="4 10" id="KW-0914">Notch signaling pathway</keyword>
<sequence length="415" mass="44616">MESSVLECLGVEIIGVMSPVSICMFLVVLLVYALSSPSSSAATITTAANLVYAENPADSTAQKLEGALLNAVVFVGLIALVTFLLVLLYYYNCTAFLRHYTRFSAFFVLASMGGSILLSLLQRFSIPIDAVTSLLLLFNFTVVGVLSVFAGGIPILLRQGYMVCLGIIVAAWFTKLPEWTTWTLLVALALYDLVAVLAPGGPLKLLVDLASTRNEELPALVYEARPTVATRTPAALGFLVAGVSDSEASRVELQVVSRGNVSNIDNDNDDDINVNHGRSDEGERSPLVGGMRFGEVVIDEEMSPLVEMGGVADGEEEERVMREIGGDRGIKLGLGDFVFYSVLVGRAAMYDLMTVYACYLAIISGLGCTLILLSVCRQALPALPISIALGVLFYFLTRLLMEPFIVGTATNLMMF</sequence>
<dbReference type="EC" id="3.4.23.-" evidence="10"/>
<name>V7CX02_PHAVU</name>
<evidence type="ECO:0000256" key="1">
    <source>
        <dbReference type="ARBA" id="ARBA00008604"/>
    </source>
</evidence>
<protein>
    <recommendedName>
        <fullName evidence="10">Presenilin</fullName>
        <ecNumber evidence="10">3.4.23.-</ecNumber>
    </recommendedName>
</protein>
<dbReference type="GO" id="GO:0070765">
    <property type="term" value="C:gamma-secretase complex"/>
    <property type="evidence" value="ECO:0007669"/>
    <property type="project" value="TreeGrafter"/>
</dbReference>
<comment type="subcellular location">
    <subcellularLocation>
        <location evidence="10">Endoplasmic reticulum membrane</location>
        <topology evidence="10">Multi-pass membrane protein</topology>
    </subcellularLocation>
    <subcellularLocation>
        <location evidence="10">Golgi apparatus membrane</location>
        <topology evidence="10">Multi-pass membrane protein</topology>
    </subcellularLocation>
</comment>
<dbReference type="OrthoDB" id="20287at2759"/>
<feature type="transmembrane region" description="Helical" evidence="10">
    <location>
        <begin position="329"/>
        <end position="348"/>
    </location>
</feature>
<evidence type="ECO:0000256" key="9">
    <source>
        <dbReference type="ARBA" id="ARBA00062638"/>
    </source>
</evidence>
<dbReference type="SMART" id="SM00730">
    <property type="entry name" value="PSN"/>
    <property type="match status" value="1"/>
</dbReference>
<reference evidence="12" key="1">
    <citation type="journal article" date="2014" name="Nat. Genet.">
        <title>A reference genome for common bean and genome-wide analysis of dual domestications.</title>
        <authorList>
            <person name="Schmutz J."/>
            <person name="McClean P.E."/>
            <person name="Mamidi S."/>
            <person name="Wu G.A."/>
            <person name="Cannon S.B."/>
            <person name="Grimwood J."/>
            <person name="Jenkins J."/>
            <person name="Shu S."/>
            <person name="Song Q."/>
            <person name="Chavarro C."/>
            <person name="Torres-Torres M."/>
            <person name="Geffroy V."/>
            <person name="Moghaddam S.M."/>
            <person name="Gao D."/>
            <person name="Abernathy B."/>
            <person name="Barry K."/>
            <person name="Blair M."/>
            <person name="Brick M.A."/>
            <person name="Chovatia M."/>
            <person name="Gepts P."/>
            <person name="Goodstein D.M."/>
            <person name="Gonzales M."/>
            <person name="Hellsten U."/>
            <person name="Hyten D.L."/>
            <person name="Jia G."/>
            <person name="Kelly J.D."/>
            <person name="Kudrna D."/>
            <person name="Lee R."/>
            <person name="Richard M.M."/>
            <person name="Miklas P.N."/>
            <person name="Osorno J.M."/>
            <person name="Rodrigues J."/>
            <person name="Thareau V."/>
            <person name="Urrea C.A."/>
            <person name="Wang M."/>
            <person name="Yu Y."/>
            <person name="Zhang M."/>
            <person name="Wing R.A."/>
            <person name="Cregan P.B."/>
            <person name="Rokhsar D.S."/>
            <person name="Jackson S.A."/>
        </authorList>
    </citation>
    <scope>NUCLEOTIDE SEQUENCE [LARGE SCALE GENOMIC DNA]</scope>
    <source>
        <strain evidence="12">cv. G19833</strain>
    </source>
</reference>
<keyword evidence="6 10" id="KW-0333">Golgi apparatus</keyword>
<dbReference type="AlphaFoldDB" id="V7CX02"/>
<dbReference type="GO" id="GO:0016485">
    <property type="term" value="P:protein processing"/>
    <property type="evidence" value="ECO:0007669"/>
    <property type="project" value="InterPro"/>
</dbReference>
<evidence type="ECO:0000256" key="7">
    <source>
        <dbReference type="ARBA" id="ARBA00023136"/>
    </source>
</evidence>
<feature type="transmembrane region" description="Helical" evidence="10">
    <location>
        <begin position="103"/>
        <end position="124"/>
    </location>
</feature>
<evidence type="ECO:0000313" key="11">
    <source>
        <dbReference type="EMBL" id="ESW33903.1"/>
    </source>
</evidence>
<dbReference type="InterPro" id="IPR042524">
    <property type="entry name" value="Presenilin_C"/>
</dbReference>
<dbReference type="MEROPS" id="A22.A01"/>
<keyword evidence="10" id="KW-0378">Hydrolase</keyword>
<organism evidence="11 12">
    <name type="scientific">Phaseolus vulgaris</name>
    <name type="common">Kidney bean</name>
    <name type="synonym">French bean</name>
    <dbReference type="NCBI Taxonomy" id="3885"/>
    <lineage>
        <taxon>Eukaryota</taxon>
        <taxon>Viridiplantae</taxon>
        <taxon>Streptophyta</taxon>
        <taxon>Embryophyta</taxon>
        <taxon>Tracheophyta</taxon>
        <taxon>Spermatophyta</taxon>
        <taxon>Magnoliopsida</taxon>
        <taxon>eudicotyledons</taxon>
        <taxon>Gunneridae</taxon>
        <taxon>Pentapetalae</taxon>
        <taxon>rosids</taxon>
        <taxon>fabids</taxon>
        <taxon>Fabales</taxon>
        <taxon>Fabaceae</taxon>
        <taxon>Papilionoideae</taxon>
        <taxon>50 kb inversion clade</taxon>
        <taxon>NPAAA clade</taxon>
        <taxon>indigoferoid/millettioid clade</taxon>
        <taxon>Phaseoleae</taxon>
        <taxon>Phaseolus</taxon>
    </lineage>
</organism>
<feature type="transmembrane region" description="Helical" evidence="10">
    <location>
        <begin position="382"/>
        <end position="401"/>
    </location>
</feature>
<dbReference type="GO" id="GO:0042500">
    <property type="term" value="F:aspartic endopeptidase activity, intramembrane cleaving"/>
    <property type="evidence" value="ECO:0007669"/>
    <property type="project" value="InterPro"/>
</dbReference>
<dbReference type="Gramene" id="ESW33903">
    <property type="protein sequence ID" value="ESW33903"/>
    <property type="gene ID" value="PHAVU_001G107800g"/>
</dbReference>